<dbReference type="Gene3D" id="3.90.245.10">
    <property type="entry name" value="Ribonucleoside hydrolase-like"/>
    <property type="match status" value="1"/>
</dbReference>
<dbReference type="Pfam" id="PF14392">
    <property type="entry name" value="zf-CCHC_4"/>
    <property type="match status" value="1"/>
</dbReference>
<dbReference type="InterPro" id="IPR036452">
    <property type="entry name" value="Ribo_hydro-like"/>
</dbReference>
<evidence type="ECO:0000256" key="1">
    <source>
        <dbReference type="ARBA" id="ARBA00009176"/>
    </source>
</evidence>
<dbReference type="SUPFAM" id="SSF53590">
    <property type="entry name" value="Nucleoside hydrolase"/>
    <property type="match status" value="1"/>
</dbReference>
<dbReference type="InterPro" id="IPR025836">
    <property type="entry name" value="Zn_knuckle_CX2CX4HX4C"/>
</dbReference>
<dbReference type="PANTHER" id="PTHR12304:SF4">
    <property type="entry name" value="URIDINE NUCLEOSIDASE"/>
    <property type="match status" value="1"/>
</dbReference>
<accession>A0AAN7E8Y4</accession>
<feature type="region of interest" description="Disordered" evidence="5">
    <location>
        <begin position="443"/>
        <end position="530"/>
    </location>
</feature>
<dbReference type="Proteomes" id="UP001324115">
    <property type="component" value="Unassembled WGS sequence"/>
</dbReference>
<dbReference type="GO" id="GO:0008270">
    <property type="term" value="F:zinc ion binding"/>
    <property type="evidence" value="ECO:0007669"/>
    <property type="project" value="UniProtKB-KW"/>
</dbReference>
<evidence type="ECO:0000313" key="7">
    <source>
        <dbReference type="EMBL" id="KAK4566054.1"/>
    </source>
</evidence>
<dbReference type="EMBL" id="JAXUIC010000010">
    <property type="protein sequence ID" value="KAK4566054.1"/>
    <property type="molecule type" value="Genomic_DNA"/>
</dbReference>
<keyword evidence="8" id="KW-1185">Reference proteome</keyword>
<evidence type="ECO:0000256" key="2">
    <source>
        <dbReference type="ARBA" id="ARBA00022801"/>
    </source>
</evidence>
<reference evidence="7 8" key="1">
    <citation type="journal article" date="2023" name="G3 (Bethesda)">
        <title>A haplotype-resolved chromosome-scale genome for Quercus rubra L. provides insights into the genetics of adaptive traits for red oak species.</title>
        <authorList>
            <person name="Kapoor B."/>
            <person name="Jenkins J."/>
            <person name="Schmutz J."/>
            <person name="Zhebentyayeva T."/>
            <person name="Kuelheim C."/>
            <person name="Coggeshall M."/>
            <person name="Heim C."/>
            <person name="Lasky J.R."/>
            <person name="Leites L."/>
            <person name="Islam-Faridi N."/>
            <person name="Romero-Severson J."/>
            <person name="DeLeo V.L."/>
            <person name="Lucas S.M."/>
            <person name="Lazic D."/>
            <person name="Gailing O."/>
            <person name="Carlson J."/>
            <person name="Staton M."/>
        </authorList>
    </citation>
    <scope>NUCLEOTIDE SEQUENCE [LARGE SCALE GENOMIC DNA]</scope>
    <source>
        <strain evidence="7">Pseudo-F2</strain>
    </source>
</reference>
<evidence type="ECO:0000313" key="8">
    <source>
        <dbReference type="Proteomes" id="UP001324115"/>
    </source>
</evidence>
<keyword evidence="2" id="KW-0378">Hydrolase</keyword>
<keyword evidence="4" id="KW-0479">Metal-binding</keyword>
<evidence type="ECO:0000256" key="3">
    <source>
        <dbReference type="ARBA" id="ARBA00023295"/>
    </source>
</evidence>
<dbReference type="PANTHER" id="PTHR12304">
    <property type="entry name" value="INOSINE-URIDINE PREFERRING NUCLEOSIDE HYDROLASE"/>
    <property type="match status" value="1"/>
</dbReference>
<keyword evidence="4" id="KW-0863">Zinc-finger</keyword>
<evidence type="ECO:0000256" key="5">
    <source>
        <dbReference type="SAM" id="MobiDB-lite"/>
    </source>
</evidence>
<evidence type="ECO:0000256" key="4">
    <source>
        <dbReference type="PROSITE-ProRule" id="PRU00047"/>
    </source>
</evidence>
<dbReference type="PROSITE" id="PS50158">
    <property type="entry name" value="ZF_CCHC"/>
    <property type="match status" value="1"/>
</dbReference>
<dbReference type="CDD" id="cd02650">
    <property type="entry name" value="nuc_hydro_CaPnhB"/>
    <property type="match status" value="1"/>
</dbReference>
<organism evidence="7 8">
    <name type="scientific">Quercus rubra</name>
    <name type="common">Northern red oak</name>
    <name type="synonym">Quercus borealis</name>
    <dbReference type="NCBI Taxonomy" id="3512"/>
    <lineage>
        <taxon>Eukaryota</taxon>
        <taxon>Viridiplantae</taxon>
        <taxon>Streptophyta</taxon>
        <taxon>Embryophyta</taxon>
        <taxon>Tracheophyta</taxon>
        <taxon>Spermatophyta</taxon>
        <taxon>Magnoliopsida</taxon>
        <taxon>eudicotyledons</taxon>
        <taxon>Gunneridae</taxon>
        <taxon>Pentapetalae</taxon>
        <taxon>rosids</taxon>
        <taxon>fabids</taxon>
        <taxon>Fagales</taxon>
        <taxon>Fagaceae</taxon>
        <taxon>Quercus</taxon>
    </lineage>
</organism>
<dbReference type="GO" id="GO:0006152">
    <property type="term" value="P:purine nucleoside catabolic process"/>
    <property type="evidence" value="ECO:0007669"/>
    <property type="project" value="TreeGrafter"/>
</dbReference>
<proteinExistence type="inferred from homology"/>
<keyword evidence="3" id="KW-0326">Glycosidase</keyword>
<comment type="similarity">
    <text evidence="1">Belongs to the IUNH family.</text>
</comment>
<sequence length="709" mass="77493">MAAQPKKIIIDTDPGIDDAMAIFVALRSPEVEVIGLTTIYGNVYTTLATTNALHLLEVAGRTDIPVAEGSHVSITNNKNCALLISSMVKMDLATKISLHQKESQLNRKVTVVALGPLTNIALAIQQDPAFSKNIGQIVLLGGAFLVNGNVNPASEANIFGDPDAADIVFTSGADVVAVGINVTHQVVFTDADREKLSRSDGKFAQYLCKILDVYFSYHHDAYNIKGVYLHDPATILAAVDPSLMTYTEGVVRVQTSGITKGLTILYNKQKRFGEVTEWTDKPTVKVAVTADAPALVKLGGHLIIKKWSPDITWQEVDFSSSTFWVQVHGLPALWSTEDNLKRIGSQLGKVIEVDLVGETGGAWKKFLRICVDIQIEKPLLPGFFLPRPNNYGSWIGLKYEKLADICYKCGVIGHEEKSCTSTLFQIRNPYGATFKAAGPWLRPDHDNPTPGVFEHPTNASNVTSTSPKISPECNNSSVQDSGPGVASLATYNTRPEHSTKPLPAQRTWHPHDIPTSTTSKSTDSTVPTSHTQVKLEALPETLVNHTKSISQVSPSAKASAYGLRNLIRLTPVQVGLRPIEEQTPTSSPHVPTSLINNPILILPQSPIDTSESLNTQSPIYPTPLCSIAIENRQDLQTQHLTPPHTIPFSPNPLKRKVIEKELNIFAKRLRKANSGQEPLYFDPKTVALIPQSRLEYFILKESQKAEDEA</sequence>
<dbReference type="GO" id="GO:0005829">
    <property type="term" value="C:cytosol"/>
    <property type="evidence" value="ECO:0007669"/>
    <property type="project" value="TreeGrafter"/>
</dbReference>
<evidence type="ECO:0000259" key="6">
    <source>
        <dbReference type="PROSITE" id="PS50158"/>
    </source>
</evidence>
<comment type="caution">
    <text evidence="7">The sequence shown here is derived from an EMBL/GenBank/DDBJ whole genome shotgun (WGS) entry which is preliminary data.</text>
</comment>
<feature type="compositionally biased region" description="Low complexity" evidence="5">
    <location>
        <begin position="515"/>
        <end position="529"/>
    </location>
</feature>
<dbReference type="GO" id="GO:0008477">
    <property type="term" value="F:purine nucleosidase activity"/>
    <property type="evidence" value="ECO:0007669"/>
    <property type="project" value="TreeGrafter"/>
</dbReference>
<dbReference type="InterPro" id="IPR023186">
    <property type="entry name" value="IUNH"/>
</dbReference>
<keyword evidence="4" id="KW-0862">Zinc</keyword>
<dbReference type="AlphaFoldDB" id="A0AAN7E8Y4"/>
<dbReference type="InterPro" id="IPR001878">
    <property type="entry name" value="Znf_CCHC"/>
</dbReference>
<dbReference type="Pfam" id="PF01156">
    <property type="entry name" value="IU_nuc_hydro"/>
    <property type="match status" value="1"/>
</dbReference>
<dbReference type="GO" id="GO:0003676">
    <property type="term" value="F:nucleic acid binding"/>
    <property type="evidence" value="ECO:0007669"/>
    <property type="project" value="InterPro"/>
</dbReference>
<gene>
    <name evidence="7" type="ORF">RGQ29_002307</name>
</gene>
<feature type="compositionally biased region" description="Polar residues" evidence="5">
    <location>
        <begin position="457"/>
        <end position="480"/>
    </location>
</feature>
<dbReference type="InterPro" id="IPR001910">
    <property type="entry name" value="Inosine/uridine_hydrolase_dom"/>
</dbReference>
<name>A0AAN7E8Y4_QUERU</name>
<protein>
    <recommendedName>
        <fullName evidence="6">CCHC-type domain-containing protein</fullName>
    </recommendedName>
</protein>
<feature type="domain" description="CCHC-type" evidence="6">
    <location>
        <begin position="406"/>
        <end position="421"/>
    </location>
</feature>